<protein>
    <submittedName>
        <fullName evidence="2">Uncharacterized protein</fullName>
    </submittedName>
</protein>
<feature type="region of interest" description="Disordered" evidence="1">
    <location>
        <begin position="265"/>
        <end position="295"/>
    </location>
</feature>
<keyword evidence="3" id="KW-1185">Reference proteome</keyword>
<feature type="compositionally biased region" description="Low complexity" evidence="1">
    <location>
        <begin position="122"/>
        <end position="157"/>
    </location>
</feature>
<evidence type="ECO:0000313" key="3">
    <source>
        <dbReference type="Proteomes" id="UP001497453"/>
    </source>
</evidence>
<feature type="compositionally biased region" description="Polar residues" evidence="1">
    <location>
        <begin position="271"/>
        <end position="280"/>
    </location>
</feature>
<feature type="region of interest" description="Disordered" evidence="1">
    <location>
        <begin position="1"/>
        <end position="157"/>
    </location>
</feature>
<feature type="region of interest" description="Disordered" evidence="1">
    <location>
        <begin position="389"/>
        <end position="412"/>
    </location>
</feature>
<evidence type="ECO:0000256" key="1">
    <source>
        <dbReference type="SAM" id="MobiDB-lite"/>
    </source>
</evidence>
<evidence type="ECO:0000313" key="2">
    <source>
        <dbReference type="EMBL" id="CAL1704837.1"/>
    </source>
</evidence>
<feature type="compositionally biased region" description="Polar residues" evidence="1">
    <location>
        <begin position="102"/>
        <end position="113"/>
    </location>
</feature>
<gene>
    <name evidence="2" type="ORF">GFSPODELE1_LOCUS5163</name>
</gene>
<accession>A0ABP1DAG9</accession>
<dbReference type="EMBL" id="OZ037946">
    <property type="protein sequence ID" value="CAL1704837.1"/>
    <property type="molecule type" value="Genomic_DNA"/>
</dbReference>
<sequence>MAHPSRPQARVGLPSSPAPRSRSLTARAPRPDVPSRPASAAGQRSRVDSAVAPLPPLPPNLKPQRFFADIPSSYYGSPRRPEVKRIARIPPPPIPVDLAPTPFSNPSDGNTPSDFLGQRKGSNASVASLGSASSRSSATSAASSTFDSKSPLSSASSTTSLEDEAYVAYVPKDVPPPVPTNSLEGFGTALWSRVAVVAENLTVSVNKAIETYADPPTPIGQESRLTRAMKEYHLTKARDPSDLPDWLFEDRDRGVLGRLKIANATPDDLSRPSSTATSLPPITDPLPTSDRLPSPWETDIRERKTVSRMPSMLNAQQPSRAGTRVRFVQQVHPRQYPGVVVDEGSVIGTAKGTPSATPISQLPAPREVQTILPPQAQVPQVNKVRLPNVDIRGKRPSARGLPSGVRPNRRSD</sequence>
<reference evidence="3" key="1">
    <citation type="submission" date="2024-04" db="EMBL/GenBank/DDBJ databases">
        <authorList>
            <person name="Shaw F."/>
            <person name="Minotto A."/>
        </authorList>
    </citation>
    <scope>NUCLEOTIDE SEQUENCE [LARGE SCALE GENOMIC DNA]</scope>
</reference>
<proteinExistence type="predicted"/>
<feature type="compositionally biased region" description="Low complexity" evidence="1">
    <location>
        <begin position="13"/>
        <end position="28"/>
    </location>
</feature>
<name>A0ABP1DAG9_9APHY</name>
<dbReference type="Proteomes" id="UP001497453">
    <property type="component" value="Chromosome 3"/>
</dbReference>
<organism evidence="2 3">
    <name type="scientific">Somion occarium</name>
    <dbReference type="NCBI Taxonomy" id="3059160"/>
    <lineage>
        <taxon>Eukaryota</taxon>
        <taxon>Fungi</taxon>
        <taxon>Dikarya</taxon>
        <taxon>Basidiomycota</taxon>
        <taxon>Agaricomycotina</taxon>
        <taxon>Agaricomycetes</taxon>
        <taxon>Polyporales</taxon>
        <taxon>Cerrenaceae</taxon>
        <taxon>Somion</taxon>
    </lineage>
</organism>